<organism evidence="1 2">
    <name type="scientific">Mucilaginibacter xinganensis</name>
    <dbReference type="NCBI Taxonomy" id="1234841"/>
    <lineage>
        <taxon>Bacteria</taxon>
        <taxon>Pseudomonadati</taxon>
        <taxon>Bacteroidota</taxon>
        <taxon>Sphingobacteriia</taxon>
        <taxon>Sphingobacteriales</taxon>
        <taxon>Sphingobacteriaceae</taxon>
        <taxon>Mucilaginibacter</taxon>
    </lineage>
</organism>
<name>A0A223P4D7_9SPHI</name>
<proteinExistence type="predicted"/>
<dbReference type="Proteomes" id="UP000215002">
    <property type="component" value="Chromosome"/>
</dbReference>
<gene>
    <name evidence="1" type="ORF">MuYL_4815</name>
</gene>
<evidence type="ECO:0000313" key="2">
    <source>
        <dbReference type="Proteomes" id="UP000215002"/>
    </source>
</evidence>
<sequence length="48" mass="5432">MFNNLNTPIPAESLSGILIILKSLLHYLNGKFHNITFNLPVNFHLQSP</sequence>
<evidence type="ECO:0000313" key="1">
    <source>
        <dbReference type="EMBL" id="ASU36698.1"/>
    </source>
</evidence>
<dbReference type="AlphaFoldDB" id="A0A223P4D7"/>
<accession>A0A223P4D7</accession>
<protein>
    <submittedName>
        <fullName evidence="1">Uncharacterized protein</fullName>
    </submittedName>
</protein>
<dbReference type="EMBL" id="CP022743">
    <property type="protein sequence ID" value="ASU36698.1"/>
    <property type="molecule type" value="Genomic_DNA"/>
</dbReference>
<reference evidence="1 2" key="1">
    <citation type="submission" date="2017-08" db="EMBL/GenBank/DDBJ databases">
        <title>Complete genome sequence of Mucilaginibacter sp. strain BJC16-A31.</title>
        <authorList>
            <consortium name="Henan University of Science and Technology"/>
            <person name="You X."/>
        </authorList>
    </citation>
    <scope>NUCLEOTIDE SEQUENCE [LARGE SCALE GENOMIC DNA]</scope>
    <source>
        <strain evidence="1 2">BJC16-A31</strain>
    </source>
</reference>
<dbReference type="KEGG" id="muc:MuYL_4815"/>
<keyword evidence="2" id="KW-1185">Reference proteome</keyword>